<dbReference type="InterPro" id="IPR053737">
    <property type="entry name" value="Type_II_TA_Toxin"/>
</dbReference>
<dbReference type="STRING" id="1847728.BTM29_08045"/>
<protein>
    <recommendedName>
        <fullName evidence="1">Fido domain-containing protein</fullName>
    </recommendedName>
</protein>
<reference evidence="3" key="1">
    <citation type="submission" date="2016-12" db="EMBL/GenBank/DDBJ databases">
        <authorList>
            <person name="Jung M.Y."/>
            <person name="Lee S.H."/>
        </authorList>
    </citation>
    <scope>NUCLEOTIDE SEQUENCE [LARGE SCALE GENOMIC DNA]</scope>
    <source>
        <strain evidence="3">WiKim39</strain>
    </source>
</reference>
<evidence type="ECO:0000259" key="1">
    <source>
        <dbReference type="Pfam" id="PF02661"/>
    </source>
</evidence>
<dbReference type="InterPro" id="IPR003812">
    <property type="entry name" value="Fido"/>
</dbReference>
<dbReference type="RefSeq" id="WP_076615877.1">
    <property type="nucleotide sequence ID" value="NZ_CP019323.1"/>
</dbReference>
<dbReference type="Gene3D" id="1.20.120.1870">
    <property type="entry name" value="Fic/DOC protein, Fido domain"/>
    <property type="match status" value="1"/>
</dbReference>
<proteinExistence type="predicted"/>
<dbReference type="EMBL" id="CP019323">
    <property type="protein sequence ID" value="APX72501.1"/>
    <property type="molecule type" value="Genomic_DNA"/>
</dbReference>
<sequence>MKEYKIKYRKSTYQGVIYWTYRSDEEFKNLLRIMHRQLMEKFRIPKGASLSVFSKQVDASHGKIIAELDGMKFKQYLVVGVSTIYLNINDFIKFNSDSQKIFKESGVYGKYGVTDIGTLQYTVDNVKNSISFGKDICPTIISKASKYWYRTAYYQAFSNGNKRTGLLAAMVFLYLNFYIFDSRDVDIESDLYKKVSMNIANKKMSEYDVYAFIWNNVKYDIDRSTENFIMRGK</sequence>
<name>A0A1P8Q3T1_9LACO</name>
<accession>A0A1P8Q3T1</accession>
<dbReference type="AlphaFoldDB" id="A0A1P8Q3T1"/>
<gene>
    <name evidence="2" type="ORF">BTM29_08045</name>
</gene>
<dbReference type="OrthoDB" id="9802752at2"/>
<organism evidence="2 3">
    <name type="scientific">Companilactobacillus allii</name>
    <dbReference type="NCBI Taxonomy" id="1847728"/>
    <lineage>
        <taxon>Bacteria</taxon>
        <taxon>Bacillati</taxon>
        <taxon>Bacillota</taxon>
        <taxon>Bacilli</taxon>
        <taxon>Lactobacillales</taxon>
        <taxon>Lactobacillaceae</taxon>
        <taxon>Companilactobacillus</taxon>
    </lineage>
</organism>
<dbReference type="KEGG" id="lalw:BTM29_08045"/>
<evidence type="ECO:0000313" key="3">
    <source>
        <dbReference type="Proteomes" id="UP000187499"/>
    </source>
</evidence>
<feature type="domain" description="Fido" evidence="1">
    <location>
        <begin position="99"/>
        <end position="173"/>
    </location>
</feature>
<dbReference type="Proteomes" id="UP000187499">
    <property type="component" value="Chromosome"/>
</dbReference>
<evidence type="ECO:0000313" key="2">
    <source>
        <dbReference type="EMBL" id="APX72501.1"/>
    </source>
</evidence>
<keyword evidence="3" id="KW-1185">Reference proteome</keyword>
<dbReference type="Pfam" id="PF02661">
    <property type="entry name" value="Fic"/>
    <property type="match status" value="1"/>
</dbReference>